<evidence type="ECO:0000313" key="1">
    <source>
        <dbReference type="EMBL" id="RIA93249.1"/>
    </source>
</evidence>
<dbReference type="AlphaFoldDB" id="A0A397T7G6"/>
<sequence length="51" mass="5840">MYKKNGMIFEAGKVKTVIDFYHAQYVKLGYKIAAEEDIEKTIKGLSDTHES</sequence>
<keyword evidence="2" id="KW-1185">Reference proteome</keyword>
<proteinExistence type="predicted"/>
<dbReference type="Proteomes" id="UP000265703">
    <property type="component" value="Unassembled WGS sequence"/>
</dbReference>
<name>A0A397T7G6_9GLOM</name>
<dbReference type="EMBL" id="QKYT01000108">
    <property type="protein sequence ID" value="RIA93249.1"/>
    <property type="molecule type" value="Genomic_DNA"/>
</dbReference>
<comment type="caution">
    <text evidence="1">The sequence shown here is derived from an EMBL/GenBank/DDBJ whole genome shotgun (WGS) entry which is preliminary data.</text>
</comment>
<protein>
    <submittedName>
        <fullName evidence="1">Uncharacterized protein</fullName>
    </submittedName>
</protein>
<accession>A0A397T7G6</accession>
<gene>
    <name evidence="1" type="ORF">C1645_819678</name>
</gene>
<organism evidence="1 2">
    <name type="scientific">Glomus cerebriforme</name>
    <dbReference type="NCBI Taxonomy" id="658196"/>
    <lineage>
        <taxon>Eukaryota</taxon>
        <taxon>Fungi</taxon>
        <taxon>Fungi incertae sedis</taxon>
        <taxon>Mucoromycota</taxon>
        <taxon>Glomeromycotina</taxon>
        <taxon>Glomeromycetes</taxon>
        <taxon>Glomerales</taxon>
        <taxon>Glomeraceae</taxon>
        <taxon>Glomus</taxon>
    </lineage>
</organism>
<evidence type="ECO:0000313" key="2">
    <source>
        <dbReference type="Proteomes" id="UP000265703"/>
    </source>
</evidence>
<reference evidence="1 2" key="1">
    <citation type="submission" date="2018-06" db="EMBL/GenBank/DDBJ databases">
        <title>Comparative genomics reveals the genomic features of Rhizophagus irregularis, R. cerebriforme, R. diaphanum and Gigaspora rosea, and their symbiotic lifestyle signature.</title>
        <authorList>
            <person name="Morin E."/>
            <person name="San Clemente H."/>
            <person name="Chen E.C.H."/>
            <person name="De La Providencia I."/>
            <person name="Hainaut M."/>
            <person name="Kuo A."/>
            <person name="Kohler A."/>
            <person name="Murat C."/>
            <person name="Tang N."/>
            <person name="Roy S."/>
            <person name="Loubradou J."/>
            <person name="Henrissat B."/>
            <person name="Grigoriev I.V."/>
            <person name="Corradi N."/>
            <person name="Roux C."/>
            <person name="Martin F.M."/>
        </authorList>
    </citation>
    <scope>NUCLEOTIDE SEQUENCE [LARGE SCALE GENOMIC DNA]</scope>
    <source>
        <strain evidence="1 2">DAOM 227022</strain>
    </source>
</reference>